<protein>
    <submittedName>
        <fullName evidence="1">Uncharacterized protein</fullName>
    </submittedName>
</protein>
<evidence type="ECO:0000313" key="2">
    <source>
        <dbReference type="Proteomes" id="UP000675880"/>
    </source>
</evidence>
<keyword evidence="2" id="KW-1185">Reference proteome</keyword>
<sequence>MLRNHADSVLLDKIVINPIVVIGEIADRMLGLGLHAEVKTELNQRNLIMIREKHTHREWAAGDDPLLPRPIRLFPDWSGPCLRCGP</sequence>
<evidence type="ECO:0000313" key="1">
    <source>
        <dbReference type="EMBL" id="CAE6742207.1"/>
    </source>
</evidence>
<name>A0ABM8RAN5_9BACT</name>
<proteinExistence type="predicted"/>
<reference evidence="1 2" key="1">
    <citation type="submission" date="2021-02" db="EMBL/GenBank/DDBJ databases">
        <authorList>
            <person name="Han P."/>
        </authorList>
    </citation>
    <scope>NUCLEOTIDE SEQUENCE [LARGE SCALE GENOMIC DNA]</scope>
    <source>
        <strain evidence="1">Candidatus Nitrospira sp. ZN2</strain>
    </source>
</reference>
<accession>A0ABM8RAN5</accession>
<comment type="caution">
    <text evidence="1">The sequence shown here is derived from an EMBL/GenBank/DDBJ whole genome shotgun (WGS) entry which is preliminary data.</text>
</comment>
<gene>
    <name evidence="1" type="ORF">NSPZN2_150035</name>
</gene>
<organism evidence="1 2">
    <name type="scientific">Nitrospira defluvii</name>
    <dbReference type="NCBI Taxonomy" id="330214"/>
    <lineage>
        <taxon>Bacteria</taxon>
        <taxon>Pseudomonadati</taxon>
        <taxon>Nitrospirota</taxon>
        <taxon>Nitrospiria</taxon>
        <taxon>Nitrospirales</taxon>
        <taxon>Nitrospiraceae</taxon>
        <taxon>Nitrospira</taxon>
    </lineage>
</organism>
<dbReference type="EMBL" id="CAJNBJ010000007">
    <property type="protein sequence ID" value="CAE6742207.1"/>
    <property type="molecule type" value="Genomic_DNA"/>
</dbReference>
<dbReference type="Proteomes" id="UP000675880">
    <property type="component" value="Unassembled WGS sequence"/>
</dbReference>